<evidence type="ECO:0000313" key="1">
    <source>
        <dbReference type="EMBL" id="CAF4397890.1"/>
    </source>
</evidence>
<comment type="caution">
    <text evidence="1">The sequence shown here is derived from an EMBL/GenBank/DDBJ whole genome shotgun (WGS) entry which is preliminary data.</text>
</comment>
<sequence>MEKGNDFLSRLYFSSTNAAKKPLYTMMQKLYRLLEMELTPDDREKIFKFMNTQVYDYEDDDFVVAADVNGQASVNLPHVENDYERLGDRSALCRFITEEMQLRRHQHNPGFYRQLNNSSLSYRQLVHPRVLVQPVQFALPHVPRLLSILPLIQRFVSAQSLIKAG</sequence>
<reference evidence="1" key="1">
    <citation type="submission" date="2021-02" db="EMBL/GenBank/DDBJ databases">
        <authorList>
            <person name="Nowell W R."/>
        </authorList>
    </citation>
    <scope>NUCLEOTIDE SEQUENCE</scope>
</reference>
<organism evidence="1 2">
    <name type="scientific">Didymodactylos carnosus</name>
    <dbReference type="NCBI Taxonomy" id="1234261"/>
    <lineage>
        <taxon>Eukaryota</taxon>
        <taxon>Metazoa</taxon>
        <taxon>Spiralia</taxon>
        <taxon>Gnathifera</taxon>
        <taxon>Rotifera</taxon>
        <taxon>Eurotatoria</taxon>
        <taxon>Bdelloidea</taxon>
        <taxon>Philodinida</taxon>
        <taxon>Philodinidae</taxon>
        <taxon>Didymodactylos</taxon>
    </lineage>
</organism>
<dbReference type="Proteomes" id="UP000682733">
    <property type="component" value="Unassembled WGS sequence"/>
</dbReference>
<protein>
    <submittedName>
        <fullName evidence="1">Uncharacterized protein</fullName>
    </submittedName>
</protein>
<dbReference type="EMBL" id="CAJOBA010072170">
    <property type="protein sequence ID" value="CAF4397890.1"/>
    <property type="molecule type" value="Genomic_DNA"/>
</dbReference>
<proteinExistence type="predicted"/>
<name>A0A8S2VG38_9BILA</name>
<accession>A0A8S2VG38</accession>
<gene>
    <name evidence="1" type="ORF">TMI583_LOCUS43362</name>
</gene>
<dbReference type="AlphaFoldDB" id="A0A8S2VG38"/>
<evidence type="ECO:0000313" key="2">
    <source>
        <dbReference type="Proteomes" id="UP000682733"/>
    </source>
</evidence>